<feature type="domain" description="UvrD-like helicase C-terminal" evidence="19">
    <location>
        <begin position="340"/>
        <end position="612"/>
    </location>
</feature>
<dbReference type="EC" id="5.6.2.4" evidence="15"/>
<evidence type="ECO:0000256" key="15">
    <source>
        <dbReference type="HAMAP-Rule" id="MF_01485"/>
    </source>
</evidence>
<comment type="subunit">
    <text evidence="15">Heterotrimer of RecB, RecC and RecD. All subunits contribute to DNA-binding. Interacts with RecA.</text>
</comment>
<feature type="domain" description="UvrD-like helicase ATP-binding" evidence="18">
    <location>
        <begin position="1"/>
        <end position="327"/>
    </location>
</feature>
<evidence type="ECO:0000256" key="11">
    <source>
        <dbReference type="ARBA" id="ARBA00023204"/>
    </source>
</evidence>
<evidence type="ECO:0000256" key="9">
    <source>
        <dbReference type="ARBA" id="ARBA00022842"/>
    </source>
</evidence>
<comment type="catalytic activity">
    <reaction evidence="13 15">
        <text>Couples ATP hydrolysis with the unwinding of duplex DNA by translocating in the 3'-5' direction.</text>
        <dbReference type="EC" id="5.6.2.4"/>
    </reaction>
</comment>
<feature type="binding site" evidence="16">
    <location>
        <begin position="20"/>
        <end position="27"/>
    </location>
    <ligand>
        <name>ATP</name>
        <dbReference type="ChEBI" id="CHEBI:30616"/>
    </ligand>
</feature>
<dbReference type="EMBL" id="SDPU01000035">
    <property type="protein sequence ID" value="RYU09780.1"/>
    <property type="molecule type" value="Genomic_DNA"/>
</dbReference>
<keyword evidence="4 15" id="KW-0227">DNA damage</keyword>
<dbReference type="GO" id="GO:0005524">
    <property type="term" value="F:ATP binding"/>
    <property type="evidence" value="ECO:0007669"/>
    <property type="project" value="UniProtKB-UniRule"/>
</dbReference>
<evidence type="ECO:0000256" key="6">
    <source>
        <dbReference type="ARBA" id="ARBA00022806"/>
    </source>
</evidence>
<evidence type="ECO:0000313" key="21">
    <source>
        <dbReference type="Proteomes" id="UP000291189"/>
    </source>
</evidence>
<feature type="region of interest" description="DNA-binding and helicase activity, interacts with RecC" evidence="15">
    <location>
        <begin position="1"/>
        <end position="749"/>
    </location>
</feature>
<dbReference type="InterPro" id="IPR027417">
    <property type="entry name" value="P-loop_NTPase"/>
</dbReference>
<keyword evidence="2 15" id="KW-0479">Metal-binding</keyword>
<dbReference type="PANTHER" id="PTHR11070:SF23">
    <property type="entry name" value="RECBCD ENZYME SUBUNIT RECB"/>
    <property type="match status" value="1"/>
</dbReference>
<keyword evidence="21" id="KW-1185">Reference proteome</keyword>
<reference evidence="20 21" key="1">
    <citation type="submission" date="2019-01" db="EMBL/GenBank/DDBJ databases">
        <title>Nocardioides guangzhouensis sp. nov., an actinobacterium isolated from soil.</title>
        <authorList>
            <person name="Fu Y."/>
            <person name="Cai Y."/>
            <person name="Lin Z."/>
            <person name="Chen P."/>
        </authorList>
    </citation>
    <scope>NUCLEOTIDE SEQUENCE [LARGE SCALE GENOMIC DNA]</scope>
    <source>
        <strain evidence="20 21">NBRC 105384</strain>
    </source>
</reference>
<evidence type="ECO:0000313" key="20">
    <source>
        <dbReference type="EMBL" id="RYU09780.1"/>
    </source>
</evidence>
<keyword evidence="10 15" id="KW-0238">DNA-binding</keyword>
<evidence type="ECO:0000256" key="16">
    <source>
        <dbReference type="PROSITE-ProRule" id="PRU00560"/>
    </source>
</evidence>
<dbReference type="InterPro" id="IPR014016">
    <property type="entry name" value="UvrD-like_ATP-bd"/>
</dbReference>
<dbReference type="GO" id="GO:0016887">
    <property type="term" value="F:ATP hydrolysis activity"/>
    <property type="evidence" value="ECO:0007669"/>
    <property type="project" value="RHEA"/>
</dbReference>
<accession>A0A4Q5IUX8</accession>
<evidence type="ECO:0000256" key="8">
    <source>
        <dbReference type="ARBA" id="ARBA00022840"/>
    </source>
</evidence>
<keyword evidence="6 15" id="KW-0347">Helicase</keyword>
<evidence type="ECO:0000256" key="12">
    <source>
        <dbReference type="ARBA" id="ARBA00023235"/>
    </source>
</evidence>
<dbReference type="GO" id="GO:0008854">
    <property type="term" value="F:exodeoxyribonuclease V activity"/>
    <property type="evidence" value="ECO:0007669"/>
    <property type="project" value="UniProtKB-EC"/>
</dbReference>
<evidence type="ECO:0000256" key="5">
    <source>
        <dbReference type="ARBA" id="ARBA00022801"/>
    </source>
</evidence>
<dbReference type="OrthoDB" id="9810135at2"/>
<evidence type="ECO:0000256" key="10">
    <source>
        <dbReference type="ARBA" id="ARBA00023125"/>
    </source>
</evidence>
<gene>
    <name evidence="15" type="primary">recB</name>
    <name evidence="20" type="ORF">ETU37_21955</name>
</gene>
<dbReference type="GO" id="GO:0000287">
    <property type="term" value="F:magnesium ion binding"/>
    <property type="evidence" value="ECO:0007669"/>
    <property type="project" value="UniProtKB-UniRule"/>
</dbReference>
<dbReference type="GO" id="GO:0009338">
    <property type="term" value="C:exodeoxyribonuclease V complex"/>
    <property type="evidence" value="ECO:0007669"/>
    <property type="project" value="TreeGrafter"/>
</dbReference>
<keyword evidence="12 15" id="KW-0413">Isomerase</keyword>
<evidence type="ECO:0000256" key="7">
    <source>
        <dbReference type="ARBA" id="ARBA00022839"/>
    </source>
</evidence>
<feature type="binding site" evidence="15">
    <location>
        <position position="1014"/>
    </location>
    <ligand>
        <name>Mg(2+)</name>
        <dbReference type="ChEBI" id="CHEBI:18420"/>
    </ligand>
</feature>
<dbReference type="InterPro" id="IPR004586">
    <property type="entry name" value="RecB"/>
</dbReference>
<comment type="domain">
    <text evidence="15">The N-terminal DNA-binding domain is a ssDNA-dependent ATPase and has ATP-dependent 3'-5' helicase function. This domain interacts with RecC.</text>
</comment>
<organism evidence="20 21">
    <name type="scientific">Nocardioides iriomotensis</name>
    <dbReference type="NCBI Taxonomy" id="715784"/>
    <lineage>
        <taxon>Bacteria</taxon>
        <taxon>Bacillati</taxon>
        <taxon>Actinomycetota</taxon>
        <taxon>Actinomycetes</taxon>
        <taxon>Propionibacteriales</taxon>
        <taxon>Nocardioidaceae</taxon>
        <taxon>Nocardioides</taxon>
    </lineage>
</organism>
<evidence type="ECO:0000259" key="19">
    <source>
        <dbReference type="PROSITE" id="PS51217"/>
    </source>
</evidence>
<dbReference type="GO" id="GO:0003677">
    <property type="term" value="F:DNA binding"/>
    <property type="evidence" value="ECO:0007669"/>
    <property type="project" value="UniProtKB-UniRule"/>
</dbReference>
<dbReference type="Pfam" id="PF13361">
    <property type="entry name" value="UvrD_C"/>
    <property type="match status" value="1"/>
</dbReference>
<dbReference type="HAMAP" id="MF_01485">
    <property type="entry name" value="RecB"/>
    <property type="match status" value="1"/>
</dbReference>
<protein>
    <recommendedName>
        <fullName evidence="15">RecBCD enzyme subunit RecB</fullName>
        <ecNumber evidence="15">3.1.11.5</ecNumber>
        <ecNumber evidence="15">5.6.2.4</ecNumber>
    </recommendedName>
    <alternativeName>
        <fullName evidence="15">DNA 3'-5' helicase subunit RecB</fullName>
    </alternativeName>
    <alternativeName>
        <fullName evidence="15">Exonuclease V subunit RecB</fullName>
        <shortName evidence="15">ExoV subunit RecB</shortName>
    </alternativeName>
    <alternativeName>
        <fullName evidence="15">Helicase/nuclease RecBCD subunit RecB</fullName>
    </alternativeName>
</protein>
<evidence type="ECO:0000259" key="18">
    <source>
        <dbReference type="PROSITE" id="PS51198"/>
    </source>
</evidence>
<dbReference type="InterPro" id="IPR038726">
    <property type="entry name" value="PDDEXK_AddAB-type"/>
</dbReference>
<dbReference type="GO" id="GO:0005829">
    <property type="term" value="C:cytosol"/>
    <property type="evidence" value="ECO:0007669"/>
    <property type="project" value="TreeGrafter"/>
</dbReference>
<evidence type="ECO:0000256" key="1">
    <source>
        <dbReference type="ARBA" id="ARBA00022722"/>
    </source>
</evidence>
<dbReference type="InterPro" id="IPR011335">
    <property type="entry name" value="Restrct_endonuc-II-like"/>
</dbReference>
<dbReference type="Gene3D" id="1.10.486.10">
    <property type="entry name" value="PCRA, domain 4"/>
    <property type="match status" value="1"/>
</dbReference>
<dbReference type="SUPFAM" id="SSF52540">
    <property type="entry name" value="P-loop containing nucleoside triphosphate hydrolases"/>
    <property type="match status" value="1"/>
</dbReference>
<dbReference type="InterPro" id="IPR011604">
    <property type="entry name" value="PDDEXK-like_dom_sf"/>
</dbReference>
<comment type="catalytic activity">
    <reaction evidence="15">
        <text>Exonucleolytic cleavage (in the presence of ATP) in either 5'- to 3'- or 3'- to 5'-direction to yield 5'-phosphooligonucleotides.</text>
        <dbReference type="EC" id="3.1.11.5"/>
    </reaction>
</comment>
<comment type="caution">
    <text evidence="20">The sequence shown here is derived from an EMBL/GenBank/DDBJ whole genome shotgun (WGS) entry which is preliminary data.</text>
</comment>
<dbReference type="Pfam" id="PF00580">
    <property type="entry name" value="UvrD-helicase"/>
    <property type="match status" value="1"/>
</dbReference>
<evidence type="ECO:0000256" key="4">
    <source>
        <dbReference type="ARBA" id="ARBA00022763"/>
    </source>
</evidence>
<name>A0A4Q5IUX8_9ACTN</name>
<dbReference type="SUPFAM" id="SSF52980">
    <property type="entry name" value="Restriction endonuclease-like"/>
    <property type="match status" value="1"/>
</dbReference>
<dbReference type="GO" id="GO:0043138">
    <property type="term" value="F:3'-5' DNA helicase activity"/>
    <property type="evidence" value="ECO:0007669"/>
    <property type="project" value="UniProtKB-UniRule"/>
</dbReference>
<keyword evidence="5 15" id="KW-0378">Hydrolase</keyword>
<dbReference type="GO" id="GO:0000724">
    <property type="term" value="P:double-strand break repair via homologous recombination"/>
    <property type="evidence" value="ECO:0007669"/>
    <property type="project" value="UniProtKB-UniRule"/>
</dbReference>
<keyword evidence="1 15" id="KW-0540">Nuclease</keyword>
<dbReference type="PROSITE" id="PS51198">
    <property type="entry name" value="UVRD_HELICASE_ATP_BIND"/>
    <property type="match status" value="1"/>
</dbReference>
<feature type="active site" description="For nuclease activity" evidence="15">
    <location>
        <position position="1014"/>
    </location>
</feature>
<dbReference type="Proteomes" id="UP000291189">
    <property type="component" value="Unassembled WGS sequence"/>
</dbReference>
<proteinExistence type="inferred from homology"/>
<dbReference type="InterPro" id="IPR000212">
    <property type="entry name" value="DNA_helicase_UvrD/REP"/>
</dbReference>
<dbReference type="Pfam" id="PF12705">
    <property type="entry name" value="PDDEXK_1"/>
    <property type="match status" value="1"/>
</dbReference>
<dbReference type="PANTHER" id="PTHR11070">
    <property type="entry name" value="UVRD / RECB / PCRA DNA HELICASE FAMILY MEMBER"/>
    <property type="match status" value="1"/>
</dbReference>
<comment type="domain">
    <text evidence="15">The C-terminal domain has nuclease activity and interacts with RecD. It interacts with RecA, facilitating its loading onto ssDNA.</text>
</comment>
<keyword evidence="8 15" id="KW-0067">ATP-binding</keyword>
<dbReference type="CDD" id="cd22352">
    <property type="entry name" value="RecB_C-like"/>
    <property type="match status" value="1"/>
</dbReference>
<evidence type="ECO:0000256" key="13">
    <source>
        <dbReference type="ARBA" id="ARBA00034617"/>
    </source>
</evidence>
<feature type="region of interest" description="Disordered" evidence="17">
    <location>
        <begin position="791"/>
        <end position="839"/>
    </location>
</feature>
<feature type="region of interest" description="Nuclease activity, interacts with RecD and RecA" evidence="15">
    <location>
        <begin position="779"/>
        <end position="1128"/>
    </location>
</feature>
<comment type="similarity">
    <text evidence="15">Belongs to the helicase family. UvrD subfamily.</text>
</comment>
<evidence type="ECO:0000256" key="2">
    <source>
        <dbReference type="ARBA" id="ARBA00022723"/>
    </source>
</evidence>
<keyword evidence="3 15" id="KW-0547">Nucleotide-binding</keyword>
<keyword evidence="9 15" id="KW-0460">Magnesium</keyword>
<evidence type="ECO:0000256" key="17">
    <source>
        <dbReference type="SAM" id="MobiDB-lite"/>
    </source>
</evidence>
<keyword evidence="11 15" id="KW-0234">DNA repair</keyword>
<comment type="cofactor">
    <cofactor evidence="15">
        <name>Mg(2+)</name>
        <dbReference type="ChEBI" id="CHEBI:18420"/>
    </cofactor>
    <text evidence="15">Binds 1 Mg(2+) ion per subunit.</text>
</comment>
<feature type="binding site" evidence="15">
    <location>
        <position position="994"/>
    </location>
    <ligand>
        <name>Mg(2+)</name>
        <dbReference type="ChEBI" id="CHEBI:18420"/>
    </ligand>
</feature>
<evidence type="ECO:0000256" key="3">
    <source>
        <dbReference type="ARBA" id="ARBA00022741"/>
    </source>
</evidence>
<dbReference type="Gene3D" id="3.40.50.300">
    <property type="entry name" value="P-loop containing nucleotide triphosphate hydrolases"/>
    <property type="match status" value="3"/>
</dbReference>
<dbReference type="Gene3D" id="3.90.320.10">
    <property type="match status" value="1"/>
</dbReference>
<comment type="catalytic activity">
    <reaction evidence="14 15">
        <text>ATP + H2O = ADP + phosphate + H(+)</text>
        <dbReference type="Rhea" id="RHEA:13065"/>
        <dbReference type="ChEBI" id="CHEBI:15377"/>
        <dbReference type="ChEBI" id="CHEBI:15378"/>
        <dbReference type="ChEBI" id="CHEBI:30616"/>
        <dbReference type="ChEBI" id="CHEBI:43474"/>
        <dbReference type="ChEBI" id="CHEBI:456216"/>
        <dbReference type="EC" id="5.6.2.4"/>
    </reaction>
</comment>
<dbReference type="InterPro" id="IPR014017">
    <property type="entry name" value="DNA_helicase_UvrD-like_C"/>
</dbReference>
<feature type="binding site" evidence="15">
    <location>
        <position position="854"/>
    </location>
    <ligand>
        <name>Mg(2+)</name>
        <dbReference type="ChEBI" id="CHEBI:18420"/>
    </ligand>
</feature>
<comment type="miscellaneous">
    <text evidence="15">In the RecBCD complex, RecB has a slow 3'-5' helicase, an exonuclease activity and loads RecA onto ssDNA, RecD has a fast 5'-3' helicase activity, while RecC stimulates the ATPase and processivity of the RecB helicase and contributes to recognition of the Chi site.</text>
</comment>
<dbReference type="AlphaFoldDB" id="A0A4Q5IUX8"/>
<evidence type="ECO:0000256" key="14">
    <source>
        <dbReference type="ARBA" id="ARBA00048988"/>
    </source>
</evidence>
<sequence>MPSVFDIRDPLPTGTTLLEASAGTGKTWTIGALVTRFVAEGEARLPEMLVVTFGRAASQELRERVRAQLVEAERALADPASVTEPSDLVELLLDADDATRESRRLRLRQALGDFDGATIATTHQFCHLVLRSLGVAGDTDANATLVEDLEDLLGEVVDDLYLARYGARDTDPPFDHAFARKLARAAANDPQARLEPTDAPQDHTAGERVAFASAVRAELDRRKRRLGVLSYDDLLSQLAHALADDDAPARQRMRRRWKVVLVDEFQDTDPVQWQVLDRAFTGHARMVLIGDPKQAIYAFRGGDVTTYLQAAATATTHQTLGRNWRSDADLIAPLQLMLGGAALGDERIVVRDVEAEHPGTRLAGAGAPFRLRVVRKDVLGARKDLTVAQIRPHLYADVARDIKRLLTSGATFDGAPLQPADVAVIAYRNNDLQAVQRALADVGVPAVVAGSGSVFATPAATEWLRLLEALEQPHRSSRVRSAALTSFFGYDAATLDSGGDELTDRVAETVRDWGELFSARGVAAVLEAAVTHGLTARVLARVDGERLLTDLRHVGQSLHEAATDDRLGLLALLTWLREQMADDKLEVASDRTRRLDSDAVAVQLVTIHGSKGLEYPVVYLPTLWDRYPQEPDVPLFHADADDPEAPGRRCIDVGGSGPQWSANVARAKAEDDGESLRLLYVAMTRARSQVVAWWAPAPKNTPRSPLQRMLFGRRPGDLTVKPAQDLHDEADVVRILDLVRQLGGACWEESRLADLPDADLPVDTRPLTVRSFTREVDTAWRRTSYSSLSAAAATEPVAGRAAATSEPEEPPRDDEPDLAVSVADGSGEQPGAAQGVPSPMADLPVGATFGSLVHAVLEHADPAAPDWRAELRARIDEQWVFWPVELDRDELADALVAVCDSPLGPLAGEATLRQIGLGDRLREMEFELPLSGGDVRGYARGSGGSRDAVVLGDLAPLLRKHLPEGDPLLGYADALADPALGGQDLRGYLTGSVDVVLRVPSGRGADGHRYLVVDYKTNWLGGVPGEAGDDGPVLTSDDYRPSVLAAAMGHSDYPLQALLYAVVLHRFLRWRLPGYDPARHLGGVLYLYLRGMCGPDTPRVDGHPCGVFAWQPPAALVEALSDLLDGEG</sequence>
<keyword evidence="7 15" id="KW-0269">Exonuclease</keyword>
<feature type="compositionally biased region" description="Acidic residues" evidence="17">
    <location>
        <begin position="806"/>
        <end position="817"/>
    </location>
</feature>
<comment type="function">
    <text evidence="15">A helicase/nuclease that prepares dsDNA breaks (DSB) for recombinational DNA repair. Binds to DSBs and unwinds DNA via a highly rapid and processive ATP-dependent bidirectional helicase activity. Unwinds dsDNA until it encounters a Chi (crossover hotspot instigator) sequence from the 3' direction. Cuts ssDNA a few nucleotides 3' to the Chi site. The properties and activities of the enzyme are changed at Chi. The Chi-altered holoenzyme produces a long 3'-ssDNA overhang and facilitates RecA-binding to the ssDNA for homologous DNA recombination and repair. Holoenzyme degrades any linearized DNA that is unable to undergo homologous recombination. In the holoenzyme this subunit contributes ATPase, 3'-5' helicase, exonuclease activity and loads RecA onto ssDNA.</text>
</comment>
<dbReference type="PROSITE" id="PS51217">
    <property type="entry name" value="UVRD_HELICASE_CTER"/>
    <property type="match status" value="1"/>
</dbReference>
<dbReference type="EC" id="3.1.11.5" evidence="15"/>